<protein>
    <recommendedName>
        <fullName evidence="3">Peptide chain release factor 1</fullName>
    </recommendedName>
</protein>
<evidence type="ECO:0000313" key="1">
    <source>
        <dbReference type="EMBL" id="GGE77848.1"/>
    </source>
</evidence>
<dbReference type="Pfam" id="PF18844">
    <property type="entry name" value="baeRF_family2"/>
    <property type="match status" value="1"/>
</dbReference>
<evidence type="ECO:0008006" key="3">
    <source>
        <dbReference type="Google" id="ProtNLM"/>
    </source>
</evidence>
<name>A0A917ERL5_9MICC</name>
<dbReference type="EMBL" id="BMIS01000017">
    <property type="protein sequence ID" value="GGE77848.1"/>
    <property type="molecule type" value="Genomic_DNA"/>
</dbReference>
<dbReference type="Proteomes" id="UP000633136">
    <property type="component" value="Unassembled WGS sequence"/>
</dbReference>
<reference evidence="1" key="1">
    <citation type="journal article" date="2014" name="Int. J. Syst. Evol. Microbiol.">
        <title>Complete genome sequence of Corynebacterium casei LMG S-19264T (=DSM 44701T), isolated from a smear-ripened cheese.</title>
        <authorList>
            <consortium name="US DOE Joint Genome Institute (JGI-PGF)"/>
            <person name="Walter F."/>
            <person name="Albersmeier A."/>
            <person name="Kalinowski J."/>
            <person name="Ruckert C."/>
        </authorList>
    </citation>
    <scope>NUCLEOTIDE SEQUENCE</scope>
    <source>
        <strain evidence="1">CGMCC 1.15388</strain>
    </source>
</reference>
<comment type="caution">
    <text evidence="1">The sequence shown here is derived from an EMBL/GenBank/DDBJ whole genome shotgun (WGS) entry which is preliminary data.</text>
</comment>
<dbReference type="AlphaFoldDB" id="A0A917ERL5"/>
<organism evidence="1 2">
    <name type="scientific">Nesterenkonia cremea</name>
    <dbReference type="NCBI Taxonomy" id="1882340"/>
    <lineage>
        <taxon>Bacteria</taxon>
        <taxon>Bacillati</taxon>
        <taxon>Actinomycetota</taxon>
        <taxon>Actinomycetes</taxon>
        <taxon>Micrococcales</taxon>
        <taxon>Micrococcaceae</taxon>
        <taxon>Nesterenkonia</taxon>
    </lineage>
</organism>
<sequence length="362" mass="39003">MQTDAVQDNTGIELSRFRPVYEAQGPFATVYLESRAPSEDAGDQVRLRWDALKRELADAGAHDEAIRALEDSILIDDITEVQAEGRVLVANQDGLLLEEHWDAALGRGDHAVLGEPAELGPYIRERIRSVRALVAIADQEGAVVRRLVLTSSEVLHEGAEESVSGSAVESVHKPREGALSHKQIQRAADEAAKQNIRDVVERLSTVVDRWKPDVLVLAGEVQGRKRLQEELPEPLSSIAQEVESGGGIPSGSADSGAEESLIEDIGDLARELVIRRAQEETGGFQELKAADRAVEGAEDVRKAITLGAVQTLLLRYDARAEGEDELLREAAGIDAQVGLVGAGVTDNVAATLRYEAPVDQVG</sequence>
<dbReference type="RefSeq" id="WP_188686653.1">
    <property type="nucleotide sequence ID" value="NZ_BMIS01000017.1"/>
</dbReference>
<reference evidence="1" key="2">
    <citation type="submission" date="2020-09" db="EMBL/GenBank/DDBJ databases">
        <authorList>
            <person name="Sun Q."/>
            <person name="Zhou Y."/>
        </authorList>
    </citation>
    <scope>NUCLEOTIDE SEQUENCE</scope>
    <source>
        <strain evidence="1">CGMCC 1.15388</strain>
    </source>
</reference>
<gene>
    <name evidence="1" type="ORF">GCM10011401_26390</name>
</gene>
<evidence type="ECO:0000313" key="2">
    <source>
        <dbReference type="Proteomes" id="UP000633136"/>
    </source>
</evidence>
<keyword evidence="2" id="KW-1185">Reference proteome</keyword>
<accession>A0A917ERL5</accession>
<dbReference type="InterPro" id="IPR040701">
    <property type="entry name" value="Bact_RF_family2"/>
</dbReference>
<proteinExistence type="predicted"/>